<dbReference type="eggNOG" id="COG0457">
    <property type="taxonomic scope" value="Bacteria"/>
</dbReference>
<organism evidence="1 2">
    <name type="scientific">Segatella oulorum</name>
    <dbReference type="NCBI Taxonomy" id="28136"/>
    <lineage>
        <taxon>Bacteria</taxon>
        <taxon>Pseudomonadati</taxon>
        <taxon>Bacteroidota</taxon>
        <taxon>Bacteroidia</taxon>
        <taxon>Bacteroidales</taxon>
        <taxon>Prevotellaceae</taxon>
        <taxon>Segatella</taxon>
    </lineage>
</organism>
<dbReference type="Proteomes" id="UP000190065">
    <property type="component" value="Unassembled WGS sequence"/>
</dbReference>
<gene>
    <name evidence="1" type="ORF">SAMN02745202_01805</name>
</gene>
<dbReference type="PANTHER" id="PTHR12558">
    <property type="entry name" value="CELL DIVISION CYCLE 16,23,27"/>
    <property type="match status" value="1"/>
</dbReference>
<accession>A0A1T4QE68</accession>
<dbReference type="Gene3D" id="1.25.40.10">
    <property type="entry name" value="Tetratricopeptide repeat domain"/>
    <property type="match status" value="2"/>
</dbReference>
<dbReference type="InterPro" id="IPR011990">
    <property type="entry name" value="TPR-like_helical_dom_sf"/>
</dbReference>
<name>A0A1T4QE68_9BACT</name>
<dbReference type="PANTHER" id="PTHR12558:SF44">
    <property type="entry name" value="TETRATRICOPEPTIDE REPEAT-CONTAINING PROTEIN"/>
    <property type="match status" value="1"/>
</dbReference>
<protein>
    <submittedName>
        <fullName evidence="1">Tetratricopeptide repeat-containing protein</fullName>
    </submittedName>
</protein>
<dbReference type="AlphaFoldDB" id="A0A1T4QE68"/>
<reference evidence="1 2" key="1">
    <citation type="submission" date="2017-02" db="EMBL/GenBank/DDBJ databases">
        <authorList>
            <person name="Peterson S.W."/>
        </authorList>
    </citation>
    <scope>NUCLEOTIDE SEQUENCE [LARGE SCALE GENOMIC DNA]</scope>
    <source>
        <strain evidence="1 2">ATCC 43324</strain>
    </source>
</reference>
<dbReference type="STRING" id="28136.SAMN02745202_01805"/>
<dbReference type="GO" id="GO:0051301">
    <property type="term" value="P:cell division"/>
    <property type="evidence" value="ECO:0007669"/>
    <property type="project" value="TreeGrafter"/>
</dbReference>
<sequence>MSAVDSRYIYMCRIKQFLLLFLVGVMPVSAQNVMQKGKVEDMVSLIKLSERLAEAKVKKALKSDKNNTDMIANIGQAYLQAGKVEEAEKYFWMAQHCHRISTKALNLGGDIALEKRNVDSALYYYKRAMYFDRHDPDGYYNYAMLMKSKDLDDAIAKLKYLQAVRPDLPVSEKIAELYYGSSDYQAAVAQYEKTPVEKMSEDELTHYAQAVLLSGDYSKTLQVAEKGHERFPQNTDFMRLMMYCYTDKENYEEALKSAQALLDNVTDTAKIRYSDYLYYGYALNGLGRTQEAIGKFDLAKAKAKNVPGIDRDISDAYNKIGDYDDAIKYMRLYLASIKDEDYDRTTDMYNLGMMYFRKATGEKSDSLSDAEKTEALKQADIAFGEVARLRPDSYIGYYWRAKANALMDPQYTRGLSKPYYTKALELLEQSDGEKSYMIECNKQISYYYYVKKVMPEAVKYARKILALDPEDSYAKQLLSIAGAK</sequence>
<evidence type="ECO:0000313" key="2">
    <source>
        <dbReference type="Proteomes" id="UP000190065"/>
    </source>
</evidence>
<dbReference type="InterPro" id="IPR019734">
    <property type="entry name" value="TPR_rpt"/>
</dbReference>
<dbReference type="EMBL" id="FUXK01000021">
    <property type="protein sequence ID" value="SKA02029.1"/>
    <property type="molecule type" value="Genomic_DNA"/>
</dbReference>
<dbReference type="SUPFAM" id="SSF48452">
    <property type="entry name" value="TPR-like"/>
    <property type="match status" value="2"/>
</dbReference>
<evidence type="ECO:0000313" key="1">
    <source>
        <dbReference type="EMBL" id="SKA02029.1"/>
    </source>
</evidence>
<proteinExistence type="predicted"/>
<dbReference type="SMART" id="SM00028">
    <property type="entry name" value="TPR"/>
    <property type="match status" value="4"/>
</dbReference>